<gene>
    <name evidence="1" type="ORF">Dform_01935</name>
</gene>
<dbReference type="OrthoDB" id="4638711at2"/>
<sequence length="78" mass="8595">MSGDGRRGAGESRLCHNWMMTVVCHECGAELPAGLSCETYFHRALAWDFEDPAGAGAVHHLTVLCYFLQHPSRYSPEG</sequence>
<dbReference type="KEGG" id="dfo:Dform_01935"/>
<dbReference type="Proteomes" id="UP000185934">
    <property type="component" value="Chromosome"/>
</dbReference>
<dbReference type="EMBL" id="CP018258">
    <property type="protein sequence ID" value="APV45250.1"/>
    <property type="molecule type" value="Genomic_DNA"/>
</dbReference>
<name>A0A1P8F9X9_9CHLR</name>
<accession>A0A1P8F9X9</accession>
<protein>
    <submittedName>
        <fullName evidence="1">Uncharacterized protein</fullName>
    </submittedName>
</protein>
<dbReference type="InterPro" id="IPR045990">
    <property type="entry name" value="DUF5946"/>
</dbReference>
<evidence type="ECO:0000313" key="1">
    <source>
        <dbReference type="EMBL" id="APV45250.1"/>
    </source>
</evidence>
<dbReference type="AlphaFoldDB" id="A0A1P8F9X9"/>
<evidence type="ECO:0000313" key="2">
    <source>
        <dbReference type="Proteomes" id="UP000185934"/>
    </source>
</evidence>
<dbReference type="Pfam" id="PF19371">
    <property type="entry name" value="DUF5946"/>
    <property type="match status" value="1"/>
</dbReference>
<keyword evidence="2" id="KW-1185">Reference proteome</keyword>
<proteinExistence type="predicted"/>
<dbReference type="STRING" id="1839801.Dform_01935"/>
<reference evidence="2" key="1">
    <citation type="submission" date="2016-11" db="EMBL/GenBank/DDBJ databases">
        <title>Dehalogenimonas formicexedens sp. nov., a chlorinated alkane respiring bacterium isolated from contaminated groundwater.</title>
        <authorList>
            <person name="Key T.A."/>
            <person name="Bowman K.S."/>
            <person name="Lee I."/>
            <person name="Chun J."/>
            <person name="Albuquerque L."/>
            <person name="da Costa M.S."/>
            <person name="Rainey F.A."/>
            <person name="Moe W.M."/>
        </authorList>
    </citation>
    <scope>NUCLEOTIDE SEQUENCE [LARGE SCALE GENOMIC DNA]</scope>
    <source>
        <strain evidence="2">NSZ-14</strain>
    </source>
</reference>
<organism evidence="1 2">
    <name type="scientific">Dehalogenimonas formicexedens</name>
    <dbReference type="NCBI Taxonomy" id="1839801"/>
    <lineage>
        <taxon>Bacteria</taxon>
        <taxon>Bacillati</taxon>
        <taxon>Chloroflexota</taxon>
        <taxon>Dehalococcoidia</taxon>
        <taxon>Dehalococcoidales</taxon>
        <taxon>Dehalococcoidaceae</taxon>
        <taxon>Dehalogenimonas</taxon>
    </lineage>
</organism>